<name>I4ELT9_9BACT</name>
<organism evidence="1 2">
    <name type="scientific">Nitrolancea hollandica Lb</name>
    <dbReference type="NCBI Taxonomy" id="1129897"/>
    <lineage>
        <taxon>Bacteria</taxon>
        <taxon>Pseudomonadati</taxon>
        <taxon>Thermomicrobiota</taxon>
        <taxon>Thermomicrobia</taxon>
        <taxon>Sphaerobacterales</taxon>
        <taxon>Sphaerobacterineae</taxon>
        <taxon>Sphaerobacteraceae</taxon>
        <taxon>Nitrolancea</taxon>
    </lineage>
</organism>
<comment type="caution">
    <text evidence="1">The sequence shown here is derived from an EMBL/GenBank/DDBJ whole genome shotgun (WGS) entry which is preliminary data.</text>
</comment>
<gene>
    <name evidence="1" type="ORF">NITHO_530009</name>
</gene>
<evidence type="ECO:0000313" key="1">
    <source>
        <dbReference type="EMBL" id="CCF85651.1"/>
    </source>
</evidence>
<dbReference type="Proteomes" id="UP000004221">
    <property type="component" value="Unassembled WGS sequence"/>
</dbReference>
<evidence type="ECO:0000313" key="2">
    <source>
        <dbReference type="Proteomes" id="UP000004221"/>
    </source>
</evidence>
<dbReference type="AlphaFoldDB" id="I4ELT9"/>
<dbReference type="EMBL" id="CAGS01000479">
    <property type="protein sequence ID" value="CCF85651.1"/>
    <property type="molecule type" value="Genomic_DNA"/>
</dbReference>
<proteinExistence type="predicted"/>
<accession>I4ELT9</accession>
<reference evidence="1 2" key="1">
    <citation type="journal article" date="2012" name="ISME J.">
        <title>Nitrification expanded: discovery, physiology and genomics of a nitrite-oxidizing bacterium from the phylum Chloroflexi.</title>
        <authorList>
            <person name="Sorokin D.Y."/>
            <person name="Lucker S."/>
            <person name="Vejmelkova D."/>
            <person name="Kostrikina N.A."/>
            <person name="Kleerebezem R."/>
            <person name="Rijpstra W.I."/>
            <person name="Damste J.S."/>
            <person name="Le Paslier D."/>
            <person name="Muyzer G."/>
            <person name="Wagner M."/>
            <person name="van Loosdrecht M.C."/>
            <person name="Daims H."/>
        </authorList>
    </citation>
    <scope>NUCLEOTIDE SEQUENCE [LARGE SCALE GENOMIC DNA]</scope>
    <source>
        <strain evidence="2">none</strain>
    </source>
</reference>
<keyword evidence="2" id="KW-1185">Reference proteome</keyword>
<protein>
    <submittedName>
        <fullName evidence="1">Uncharacterized protein</fullName>
    </submittedName>
</protein>
<sequence length="112" mass="12156">MFVWRAKSVSNFVVAVEREPWSRADTSHQYHGLAVAFGVRVTDGTGYTAGTQARQGTAVFAALVFDQAGGVAGVGERQRRGQTGRKQPLAFLTQLDQLPSDARQYAIAARED</sequence>